<evidence type="ECO:0000256" key="1">
    <source>
        <dbReference type="ARBA" id="ARBA00023015"/>
    </source>
</evidence>
<dbReference type="STRING" id="1963.AQJ27_27325"/>
<proteinExistence type="predicted"/>
<evidence type="ECO:0000259" key="4">
    <source>
        <dbReference type="PROSITE" id="PS50042"/>
    </source>
</evidence>
<dbReference type="SUPFAM" id="SSF51206">
    <property type="entry name" value="cAMP-binding domain-like"/>
    <property type="match status" value="1"/>
</dbReference>
<feature type="domain" description="Cyclic nucleotide-binding" evidence="4">
    <location>
        <begin position="19"/>
        <end position="97"/>
    </location>
</feature>
<dbReference type="Pfam" id="PF00027">
    <property type="entry name" value="cNMP_binding"/>
    <property type="match status" value="1"/>
</dbReference>
<name>A0A250VVQ4_STROL</name>
<evidence type="ECO:0000256" key="2">
    <source>
        <dbReference type="ARBA" id="ARBA00023125"/>
    </source>
</evidence>
<evidence type="ECO:0000256" key="3">
    <source>
        <dbReference type="ARBA" id="ARBA00023163"/>
    </source>
</evidence>
<dbReference type="Pfam" id="PF13545">
    <property type="entry name" value="HTH_Crp_2"/>
    <property type="match status" value="1"/>
</dbReference>
<dbReference type="AlphaFoldDB" id="A0A250VVQ4"/>
<gene>
    <name evidence="5" type="primary">fnr_2</name>
    <name evidence="5" type="ORF">SO3561_09875</name>
</gene>
<dbReference type="InterPro" id="IPR014710">
    <property type="entry name" value="RmlC-like_jellyroll"/>
</dbReference>
<dbReference type="Proteomes" id="UP000217446">
    <property type="component" value="Unassembled WGS sequence"/>
</dbReference>
<dbReference type="GO" id="GO:0006355">
    <property type="term" value="P:regulation of DNA-templated transcription"/>
    <property type="evidence" value="ECO:0007669"/>
    <property type="project" value="InterPro"/>
</dbReference>
<dbReference type="SUPFAM" id="SSF46785">
    <property type="entry name" value="Winged helix' DNA-binding domain"/>
    <property type="match status" value="1"/>
</dbReference>
<accession>A0A250VVQ4</accession>
<dbReference type="EMBL" id="BDQI01000049">
    <property type="protein sequence ID" value="GAX58303.1"/>
    <property type="molecule type" value="Genomic_DNA"/>
</dbReference>
<keyword evidence="1" id="KW-0805">Transcription regulation</keyword>
<dbReference type="InterPro" id="IPR018490">
    <property type="entry name" value="cNMP-bd_dom_sf"/>
</dbReference>
<sequence length="207" mass="22228">MDTDLRWESIFSQGKTICYRSGQPMLLKGSPKGNVLRVVEGWALATDPHPDGTRTFLELRGRGQLLGETSALSGELRNADVTAVCRTVVQVVGHERFLAGLGCNDVLVGMLLDAQQLHKTANVRAGLRRFGVASGLSRLLLDLARTAGVPLVAGIPQKVLADVLGVTPRTLYGAVAELGRRGAISTRWPVVHITDEVVLKELARSDA</sequence>
<dbReference type="InterPro" id="IPR036390">
    <property type="entry name" value="WH_DNA-bd_sf"/>
</dbReference>
<reference evidence="6" key="1">
    <citation type="submission" date="2017-05" db="EMBL/GenBank/DDBJ databases">
        <title>Streptomyces olivochromogenes NBRC 3561 whole genome shotgun sequence.</title>
        <authorList>
            <person name="Dohra H."/>
            <person name="Kodani S."/>
        </authorList>
    </citation>
    <scope>NUCLEOTIDE SEQUENCE [LARGE SCALE GENOMIC DNA]</scope>
    <source>
        <strain evidence="6">NBRC 3561</strain>
    </source>
</reference>
<dbReference type="GO" id="GO:0003677">
    <property type="term" value="F:DNA binding"/>
    <property type="evidence" value="ECO:0007669"/>
    <property type="project" value="UniProtKB-KW"/>
</dbReference>
<evidence type="ECO:0000313" key="5">
    <source>
        <dbReference type="EMBL" id="GAX58303.1"/>
    </source>
</evidence>
<keyword evidence="6" id="KW-1185">Reference proteome</keyword>
<dbReference type="PROSITE" id="PS50042">
    <property type="entry name" value="CNMP_BINDING_3"/>
    <property type="match status" value="1"/>
</dbReference>
<dbReference type="InterPro" id="IPR012318">
    <property type="entry name" value="HTH_CRP"/>
</dbReference>
<dbReference type="CDD" id="cd00038">
    <property type="entry name" value="CAP_ED"/>
    <property type="match status" value="1"/>
</dbReference>
<dbReference type="Gene3D" id="2.60.120.10">
    <property type="entry name" value="Jelly Rolls"/>
    <property type="match status" value="1"/>
</dbReference>
<keyword evidence="3" id="KW-0804">Transcription</keyword>
<protein>
    <submittedName>
        <fullName evidence="5">Crp/Fnr family transcriptional regulator</fullName>
    </submittedName>
</protein>
<evidence type="ECO:0000313" key="6">
    <source>
        <dbReference type="Proteomes" id="UP000217446"/>
    </source>
</evidence>
<keyword evidence="2" id="KW-0238">DNA-binding</keyword>
<comment type="caution">
    <text evidence="5">The sequence shown here is derived from an EMBL/GenBank/DDBJ whole genome shotgun (WGS) entry which is preliminary data.</text>
</comment>
<dbReference type="InterPro" id="IPR000595">
    <property type="entry name" value="cNMP-bd_dom"/>
</dbReference>
<organism evidence="5 6">
    <name type="scientific">Streptomyces olivochromogenes</name>
    <dbReference type="NCBI Taxonomy" id="1963"/>
    <lineage>
        <taxon>Bacteria</taxon>
        <taxon>Bacillati</taxon>
        <taxon>Actinomycetota</taxon>
        <taxon>Actinomycetes</taxon>
        <taxon>Kitasatosporales</taxon>
        <taxon>Streptomycetaceae</taxon>
        <taxon>Streptomyces</taxon>
    </lineage>
</organism>